<comment type="catalytic activity">
    <reaction evidence="9 10">
        <text>5,6-dimethylbenzimidazole + nicotinate beta-D-ribonucleotide = alpha-ribazole 5'-phosphate + nicotinate + H(+)</text>
        <dbReference type="Rhea" id="RHEA:11196"/>
        <dbReference type="ChEBI" id="CHEBI:15378"/>
        <dbReference type="ChEBI" id="CHEBI:15890"/>
        <dbReference type="ChEBI" id="CHEBI:32544"/>
        <dbReference type="ChEBI" id="CHEBI:57502"/>
        <dbReference type="ChEBI" id="CHEBI:57918"/>
        <dbReference type="EC" id="2.4.2.21"/>
    </reaction>
</comment>
<dbReference type="NCBIfam" id="TIGR03160">
    <property type="entry name" value="cobT_DBIPRT"/>
    <property type="match status" value="1"/>
</dbReference>
<comment type="function">
    <text evidence="10">Catalyzes the synthesis of alpha-ribazole-5'-phosphate from nicotinate mononucleotide (NAMN) and 5,6-dimethylbenzimidazole (DMB).</text>
</comment>
<keyword evidence="5 10" id="KW-0169">Cobalamin biosynthesis</keyword>
<name>A0A1G8DHA8_9PROT</name>
<comment type="pathway">
    <text evidence="1 10">Nucleoside biosynthesis; alpha-ribazole biosynthesis; alpha-ribazole from 5,6-dimethylbenzimidazole: step 1/2.</text>
</comment>
<dbReference type="GO" id="GO:0008939">
    <property type="term" value="F:nicotinate-nucleotide-dimethylbenzimidazole phosphoribosyltransferase activity"/>
    <property type="evidence" value="ECO:0007669"/>
    <property type="project" value="UniProtKB-UniRule"/>
</dbReference>
<dbReference type="GO" id="GO:0009236">
    <property type="term" value="P:cobalamin biosynthetic process"/>
    <property type="evidence" value="ECO:0007669"/>
    <property type="project" value="UniProtKB-UniRule"/>
</dbReference>
<dbReference type="OrthoDB" id="9781491at2"/>
<evidence type="ECO:0000256" key="9">
    <source>
        <dbReference type="ARBA" id="ARBA00047340"/>
    </source>
</evidence>
<evidence type="ECO:0000256" key="1">
    <source>
        <dbReference type="ARBA" id="ARBA00005049"/>
    </source>
</evidence>
<evidence type="ECO:0000256" key="6">
    <source>
        <dbReference type="ARBA" id="ARBA00022676"/>
    </source>
</evidence>
<organism evidence="11 12">
    <name type="scientific">Roseospirillum parvum</name>
    <dbReference type="NCBI Taxonomy" id="83401"/>
    <lineage>
        <taxon>Bacteria</taxon>
        <taxon>Pseudomonadati</taxon>
        <taxon>Pseudomonadota</taxon>
        <taxon>Alphaproteobacteria</taxon>
        <taxon>Rhodospirillales</taxon>
        <taxon>Rhodospirillaceae</taxon>
        <taxon>Roseospirillum</taxon>
    </lineage>
</organism>
<gene>
    <name evidence="10" type="primary">cobT</name>
    <name evidence="11" type="ORF">SAMN05421742_10810</name>
</gene>
<evidence type="ECO:0000313" key="11">
    <source>
        <dbReference type="EMBL" id="SDH56700.1"/>
    </source>
</evidence>
<dbReference type="InterPro" id="IPR036087">
    <property type="entry name" value="Nict_dMeBzImd_PRibTrfase_sf"/>
</dbReference>
<dbReference type="InterPro" id="IPR003200">
    <property type="entry name" value="Nict_dMeBzImd_PRibTrfase"/>
</dbReference>
<sequence length="343" mass="34848">MVVVPASLAEFSQILGSLPGPDKTARAAAEAREPQLTKPAGSLGRLEELAHWLAAWQGRHPPRVERAHCLVFAGNHGVASRGASAFPPEVTVQMVANFRAGGAAINQLCRASGVDFEVIELELDRPTADFTQGPAMSEEECVRAIVTGMQAVPDDIDLLTLGEMGIANTAAAAAVCLGLYGGTASDWTGPGTGLSGAALDRKTELVAAGAEANKALLGDPLQALRCLGGRELAAIAGAVVAARLKRVPVLLDGFICCAAAAPLASVAPHALDHCRVAHGSAEPGHRRLVARLGGPAPLLDLGMRLGEASGATLAVPLCRAAAACHGGMATFAEAAVSESPPVA</sequence>
<dbReference type="Proteomes" id="UP000217076">
    <property type="component" value="Unassembled WGS sequence"/>
</dbReference>
<evidence type="ECO:0000256" key="7">
    <source>
        <dbReference type="ARBA" id="ARBA00022679"/>
    </source>
</evidence>
<dbReference type="CDD" id="cd02439">
    <property type="entry name" value="DMB-PRT_CobT"/>
    <property type="match status" value="1"/>
</dbReference>
<comment type="similarity">
    <text evidence="2 10">Belongs to the CobT family.</text>
</comment>
<evidence type="ECO:0000256" key="8">
    <source>
        <dbReference type="ARBA" id="ARBA00030686"/>
    </source>
</evidence>
<dbReference type="Gene3D" id="3.40.50.10210">
    <property type="match status" value="1"/>
</dbReference>
<dbReference type="NCBIfam" id="NF000996">
    <property type="entry name" value="PRK00105.1"/>
    <property type="match status" value="1"/>
</dbReference>
<evidence type="ECO:0000256" key="4">
    <source>
        <dbReference type="ARBA" id="ARBA00015486"/>
    </source>
</evidence>
<reference evidence="12" key="1">
    <citation type="submission" date="2016-10" db="EMBL/GenBank/DDBJ databases">
        <authorList>
            <person name="Varghese N."/>
            <person name="Submissions S."/>
        </authorList>
    </citation>
    <scope>NUCLEOTIDE SEQUENCE [LARGE SCALE GENOMIC DNA]</scope>
    <source>
        <strain evidence="12">930I</strain>
    </source>
</reference>
<dbReference type="RefSeq" id="WP_092620363.1">
    <property type="nucleotide sequence ID" value="NZ_FNCV01000008.1"/>
</dbReference>
<dbReference type="EMBL" id="FNCV01000008">
    <property type="protein sequence ID" value="SDH56700.1"/>
    <property type="molecule type" value="Genomic_DNA"/>
</dbReference>
<keyword evidence="7 10" id="KW-0808">Transferase</keyword>
<dbReference type="Pfam" id="PF02277">
    <property type="entry name" value="DBI_PRT"/>
    <property type="match status" value="1"/>
</dbReference>
<dbReference type="PANTHER" id="PTHR43463:SF1">
    <property type="entry name" value="NICOTINATE-NUCLEOTIDE--DIMETHYLBENZIMIDAZOLE PHOSPHORIBOSYLTRANSFERASE"/>
    <property type="match status" value="1"/>
</dbReference>
<dbReference type="Gene3D" id="1.10.1610.10">
    <property type="match status" value="1"/>
</dbReference>
<feature type="active site" description="Proton acceptor" evidence="10">
    <location>
        <position position="307"/>
    </location>
</feature>
<dbReference type="PANTHER" id="PTHR43463">
    <property type="entry name" value="NICOTINATE-NUCLEOTIDE--DIMETHYLBENZIMIDAZOLE PHOSPHORIBOSYLTRANSFERASE"/>
    <property type="match status" value="1"/>
</dbReference>
<evidence type="ECO:0000256" key="2">
    <source>
        <dbReference type="ARBA" id="ARBA00007110"/>
    </source>
</evidence>
<dbReference type="SUPFAM" id="SSF52733">
    <property type="entry name" value="Nicotinate mononucleotide:5,6-dimethylbenzimidazole phosphoribosyltransferase (CobT)"/>
    <property type="match status" value="1"/>
</dbReference>
<evidence type="ECO:0000256" key="10">
    <source>
        <dbReference type="HAMAP-Rule" id="MF_00230"/>
    </source>
</evidence>
<keyword evidence="6 10" id="KW-0328">Glycosyltransferase</keyword>
<dbReference type="HAMAP" id="MF_00230">
    <property type="entry name" value="CobT"/>
    <property type="match status" value="1"/>
</dbReference>
<accession>A0A1G8DHA8</accession>
<dbReference type="EC" id="2.4.2.21" evidence="3 10"/>
<keyword evidence="12" id="KW-1185">Reference proteome</keyword>
<dbReference type="STRING" id="83401.SAMN05421742_10810"/>
<proteinExistence type="inferred from homology"/>
<evidence type="ECO:0000256" key="3">
    <source>
        <dbReference type="ARBA" id="ARBA00011991"/>
    </source>
</evidence>
<dbReference type="InterPro" id="IPR017846">
    <property type="entry name" value="Nict_dMeBzImd_PRibTrfase_bact"/>
</dbReference>
<dbReference type="UniPathway" id="UPA00061">
    <property type="reaction ID" value="UER00516"/>
</dbReference>
<dbReference type="InterPro" id="IPR023195">
    <property type="entry name" value="Nict_dMeBzImd_PRibTrfase_N"/>
</dbReference>
<dbReference type="AlphaFoldDB" id="A0A1G8DHA8"/>
<evidence type="ECO:0000256" key="5">
    <source>
        <dbReference type="ARBA" id="ARBA00022573"/>
    </source>
</evidence>
<protein>
    <recommendedName>
        <fullName evidence="4 10">Nicotinate-nucleotide--dimethylbenzimidazole phosphoribosyltransferase</fullName>
        <shortName evidence="10">NN:DBI PRT</shortName>
        <ecNumber evidence="3 10">2.4.2.21</ecNumber>
    </recommendedName>
    <alternativeName>
        <fullName evidence="8 10">N(1)-alpha-phosphoribosyltransferase</fullName>
    </alternativeName>
</protein>
<evidence type="ECO:0000313" key="12">
    <source>
        <dbReference type="Proteomes" id="UP000217076"/>
    </source>
</evidence>